<dbReference type="InterPro" id="IPR013424">
    <property type="entry name" value="Ice-binding_C"/>
</dbReference>
<comment type="caution">
    <text evidence="2">The sequence shown here is derived from an EMBL/GenBank/DDBJ whole genome shotgun (WGS) entry which is preliminary data.</text>
</comment>
<protein>
    <submittedName>
        <fullName evidence="2">PEP-CTERM sorting domain-containing protein</fullName>
    </submittedName>
</protein>
<feature type="signal peptide" evidence="1">
    <location>
        <begin position="1"/>
        <end position="24"/>
    </location>
</feature>
<keyword evidence="3" id="KW-1185">Reference proteome</keyword>
<dbReference type="OrthoDB" id="7596006at2"/>
<keyword evidence="1" id="KW-0732">Signal</keyword>
<organism evidence="2 3">
    <name type="scientific">Emcibacter nanhaiensis</name>
    <dbReference type="NCBI Taxonomy" id="1505037"/>
    <lineage>
        <taxon>Bacteria</taxon>
        <taxon>Pseudomonadati</taxon>
        <taxon>Pseudomonadota</taxon>
        <taxon>Alphaproteobacteria</taxon>
        <taxon>Emcibacterales</taxon>
        <taxon>Emcibacteraceae</taxon>
        <taxon>Emcibacter</taxon>
    </lineage>
</organism>
<gene>
    <name evidence="2" type="ORF">FIV46_15005</name>
</gene>
<sequence length="190" mass="19483">MTKAIVKILMGVFAVFLMAETASATIYSVNRTIGAGGVTGTITTDGTLGALSAGNVTDWNLLLDDGSTTFNLLGNGSVGDNSDLLISGAAFIATATDLWFDFAAQGFALFQNPTNGSGINWWCLEGPSSGCTGFGQGESVVTTSPALGEHVLYTTRQIISGEAVDADEPAMLGLLALGLGGLLLGRRRKA</sequence>
<name>A0A501PAP4_9PROT</name>
<accession>A0A501PAP4</accession>
<evidence type="ECO:0000313" key="2">
    <source>
        <dbReference type="EMBL" id="TPD57430.1"/>
    </source>
</evidence>
<dbReference type="Proteomes" id="UP000319148">
    <property type="component" value="Unassembled WGS sequence"/>
</dbReference>
<dbReference type="EMBL" id="VFIY01000018">
    <property type="protein sequence ID" value="TPD57430.1"/>
    <property type="molecule type" value="Genomic_DNA"/>
</dbReference>
<proteinExistence type="predicted"/>
<reference evidence="3" key="1">
    <citation type="submission" date="2019-06" db="EMBL/GenBank/DDBJ databases">
        <title>The complete genome of Emcibacter congregatus ZYLT.</title>
        <authorList>
            <person name="Zhao Z."/>
        </authorList>
    </citation>
    <scope>NUCLEOTIDE SEQUENCE [LARGE SCALE GENOMIC DNA]</scope>
    <source>
        <strain evidence="3">MCCC 1A06723</strain>
    </source>
</reference>
<evidence type="ECO:0000256" key="1">
    <source>
        <dbReference type="SAM" id="SignalP"/>
    </source>
</evidence>
<dbReference type="NCBIfam" id="TIGR02595">
    <property type="entry name" value="PEP_CTERM"/>
    <property type="match status" value="1"/>
</dbReference>
<dbReference type="NCBIfam" id="TIGR01167">
    <property type="entry name" value="LPXTG_anchor"/>
    <property type="match status" value="1"/>
</dbReference>
<dbReference type="RefSeq" id="WP_139941745.1">
    <property type="nucleotide sequence ID" value="NZ_JBHSYP010000005.1"/>
</dbReference>
<evidence type="ECO:0000313" key="3">
    <source>
        <dbReference type="Proteomes" id="UP000319148"/>
    </source>
</evidence>
<dbReference type="AlphaFoldDB" id="A0A501PAP4"/>
<feature type="chain" id="PRO_5021360789" evidence="1">
    <location>
        <begin position="25"/>
        <end position="190"/>
    </location>
</feature>